<evidence type="ECO:0000256" key="2">
    <source>
        <dbReference type="ARBA" id="ARBA00022737"/>
    </source>
</evidence>
<feature type="signal peptide" evidence="3">
    <location>
        <begin position="1"/>
        <end position="18"/>
    </location>
</feature>
<dbReference type="OrthoDB" id="671329at2759"/>
<dbReference type="SUPFAM" id="SSF56112">
    <property type="entry name" value="Protein kinase-like (PK-like)"/>
    <property type="match status" value="1"/>
</dbReference>
<name>A0A1E5VJ32_9POAL</name>
<feature type="domain" description="Gnk2-homologous" evidence="4">
    <location>
        <begin position="50"/>
        <end position="156"/>
    </location>
</feature>
<dbReference type="Gene3D" id="3.30.200.20">
    <property type="entry name" value="Phosphorylase Kinase, domain 1"/>
    <property type="match status" value="1"/>
</dbReference>
<comment type="caution">
    <text evidence="5">The sequence shown here is derived from an EMBL/GenBank/DDBJ whole genome shotgun (WGS) entry which is preliminary data.</text>
</comment>
<dbReference type="STRING" id="888268.A0A1E5VJ32"/>
<dbReference type="PROSITE" id="PS51473">
    <property type="entry name" value="GNK2"/>
    <property type="match status" value="1"/>
</dbReference>
<dbReference type="InterPro" id="IPR038408">
    <property type="entry name" value="GNK2_sf"/>
</dbReference>
<dbReference type="AlphaFoldDB" id="A0A1E5VJ32"/>
<dbReference type="Proteomes" id="UP000095767">
    <property type="component" value="Unassembled WGS sequence"/>
</dbReference>
<gene>
    <name evidence="5" type="ORF">BAE44_0013889</name>
</gene>
<dbReference type="InterPro" id="IPR011009">
    <property type="entry name" value="Kinase-like_dom_sf"/>
</dbReference>
<dbReference type="CDD" id="cd23509">
    <property type="entry name" value="Gnk2-like"/>
    <property type="match status" value="1"/>
</dbReference>
<dbReference type="Pfam" id="PF01657">
    <property type="entry name" value="Stress-antifung"/>
    <property type="match status" value="1"/>
</dbReference>
<reference evidence="5 6" key="1">
    <citation type="submission" date="2016-09" db="EMBL/GenBank/DDBJ databases">
        <title>The draft genome of Dichanthelium oligosanthes: A C3 panicoid grass species.</title>
        <authorList>
            <person name="Studer A.J."/>
            <person name="Schnable J.C."/>
            <person name="Brutnell T.P."/>
        </authorList>
    </citation>
    <scope>NUCLEOTIDE SEQUENCE [LARGE SCALE GENOMIC DNA]</scope>
    <source>
        <strain evidence="6">cv. Kellogg 1175</strain>
        <tissue evidence="5">Leaf</tissue>
    </source>
</reference>
<proteinExistence type="predicted"/>
<keyword evidence="2" id="KW-0677">Repeat</keyword>
<keyword evidence="1 3" id="KW-0732">Signal</keyword>
<evidence type="ECO:0000259" key="4">
    <source>
        <dbReference type="PROSITE" id="PS51473"/>
    </source>
</evidence>
<dbReference type="PANTHER" id="PTHR32099">
    <property type="entry name" value="CYSTEINE-RICH REPEAT SECRETORY PROTEIN"/>
    <property type="match status" value="1"/>
</dbReference>
<keyword evidence="6" id="KW-1185">Reference proteome</keyword>
<dbReference type="Gene3D" id="3.30.430.20">
    <property type="entry name" value="Gnk2 domain, C-X8-C-X2-C motif"/>
    <property type="match status" value="1"/>
</dbReference>
<organism evidence="5 6">
    <name type="scientific">Dichanthelium oligosanthes</name>
    <dbReference type="NCBI Taxonomy" id="888268"/>
    <lineage>
        <taxon>Eukaryota</taxon>
        <taxon>Viridiplantae</taxon>
        <taxon>Streptophyta</taxon>
        <taxon>Embryophyta</taxon>
        <taxon>Tracheophyta</taxon>
        <taxon>Spermatophyta</taxon>
        <taxon>Magnoliopsida</taxon>
        <taxon>Liliopsida</taxon>
        <taxon>Poales</taxon>
        <taxon>Poaceae</taxon>
        <taxon>PACMAD clade</taxon>
        <taxon>Panicoideae</taxon>
        <taxon>Panicodae</taxon>
        <taxon>Paniceae</taxon>
        <taxon>Dichantheliinae</taxon>
        <taxon>Dichanthelium</taxon>
    </lineage>
</organism>
<protein>
    <recommendedName>
        <fullName evidence="4">Gnk2-homologous domain-containing protein</fullName>
    </recommendedName>
</protein>
<accession>A0A1E5VJ32</accession>
<dbReference type="InterPro" id="IPR002902">
    <property type="entry name" value="GNK2"/>
</dbReference>
<evidence type="ECO:0000256" key="1">
    <source>
        <dbReference type="ARBA" id="ARBA00022729"/>
    </source>
</evidence>
<dbReference type="PANTHER" id="PTHR32099:SF42">
    <property type="entry name" value="CYSTEINE-RICH RECEPTOR-LIKE PROTEIN KINASE 9-RELATED"/>
    <property type="match status" value="1"/>
</dbReference>
<dbReference type="EMBL" id="LWDX02038167">
    <property type="protein sequence ID" value="OEL25092.1"/>
    <property type="molecule type" value="Genomic_DNA"/>
</dbReference>
<feature type="chain" id="PRO_5009188216" description="Gnk2-homologous domain-containing protein" evidence="3">
    <location>
        <begin position="19"/>
        <end position="251"/>
    </location>
</feature>
<evidence type="ECO:0000256" key="3">
    <source>
        <dbReference type="SAM" id="SignalP"/>
    </source>
</evidence>
<evidence type="ECO:0000313" key="5">
    <source>
        <dbReference type="EMBL" id="OEL25092.1"/>
    </source>
</evidence>
<sequence>MILLLFLVAAALTAPVTRYEQCHVRFANLDFLIGRRNEATSNAWNPDSITVHMFPGSDPNDIGSIAFVTATVSMLMRETAKLAAYNASHSFATALMDTGGSFPTLYSMAQCTPDLSPDDCFACLDDIVQNIPKNRGSRGGRILGLRCSIRYDSDVFYGGKAMWIFGSTLRDVTEILNIGKVQLQGTSELDLHEEEALVWTTEGKVSSELWFFDFAQIKEATSNFSEENKLGQGGFGPVYKALASVERWKMA</sequence>
<evidence type="ECO:0000313" key="6">
    <source>
        <dbReference type="Proteomes" id="UP000095767"/>
    </source>
</evidence>